<name>B9DST3_STRU0</name>
<dbReference type="Proteomes" id="UP000000449">
    <property type="component" value="Chromosome"/>
</dbReference>
<organism evidence="1 2">
    <name type="scientific">Streptococcus uberis (strain ATCC BAA-854 / 0140J)</name>
    <dbReference type="NCBI Taxonomy" id="218495"/>
    <lineage>
        <taxon>Bacteria</taxon>
        <taxon>Bacillati</taxon>
        <taxon>Bacillota</taxon>
        <taxon>Bacilli</taxon>
        <taxon>Lactobacillales</taxon>
        <taxon>Streptococcaceae</taxon>
        <taxon>Streptococcus</taxon>
    </lineage>
</organism>
<sequence>MLFISIHNINYQTDYRINWLSQLLLIGLYFNSEKIVDVGGWSFGELLGQALDRNGNGWVGLYKRTVQQYPDGPIGYEHKTE</sequence>
<dbReference type="AlphaFoldDB" id="B9DST3"/>
<dbReference type="STRING" id="218495.SUB0051"/>
<protein>
    <submittedName>
        <fullName evidence="1">Uncharacterized protein</fullName>
    </submittedName>
</protein>
<evidence type="ECO:0000313" key="2">
    <source>
        <dbReference type="Proteomes" id="UP000000449"/>
    </source>
</evidence>
<proteinExistence type="predicted"/>
<keyword evidence="2" id="KW-1185">Reference proteome</keyword>
<dbReference type="KEGG" id="sub:SUB0051"/>
<dbReference type="HOGENOM" id="CLU_2572531_0_0_9"/>
<accession>B9DST3</accession>
<gene>
    <name evidence="1" type="ordered locus">SUB0051</name>
</gene>
<evidence type="ECO:0000313" key="1">
    <source>
        <dbReference type="EMBL" id="CAR40413.1"/>
    </source>
</evidence>
<reference evidence="2" key="1">
    <citation type="journal article" date="2009" name="BMC Genomics">
        <title>Evidence for niche adaptation in the genome of the bovine pathogen Streptococcus uberis.</title>
        <authorList>
            <person name="Ward P.N."/>
            <person name="Holden M.T.G."/>
            <person name="Leigh J.A."/>
            <person name="Lennard N."/>
            <person name="Bignell A."/>
            <person name="Barron A."/>
            <person name="Clark L."/>
            <person name="Quail M.A."/>
            <person name="Woodward J."/>
            <person name="Barrell B.G."/>
            <person name="Egan S.A."/>
            <person name="Field T.R."/>
            <person name="Maskell D."/>
            <person name="Kehoe M."/>
            <person name="Dowson C.G."/>
            <person name="Chanter N."/>
            <person name="Whatmore A.M."/>
            <person name="Bentley S.D."/>
            <person name="Parkhill J."/>
        </authorList>
    </citation>
    <scope>NUCLEOTIDE SEQUENCE [LARGE SCALE GENOMIC DNA]</scope>
    <source>
        <strain evidence="2">ATCC BAA-854 / 0140J</strain>
    </source>
</reference>
<dbReference type="EMBL" id="AM946015">
    <property type="protein sequence ID" value="CAR40413.1"/>
    <property type="molecule type" value="Genomic_DNA"/>
</dbReference>